<protein>
    <recommendedName>
        <fullName evidence="4">Secreted protein</fullName>
    </recommendedName>
</protein>
<sequence>MTFQRLKCTVAAAGVVVAAGALPVLAASPASATQGACTDYVAKHGYFAGPKVKEACSHGAIKTPVGSDWANPACLLGLAKLNIKSSVSDPACLRA</sequence>
<gene>
    <name evidence="2" type="ORF">S1361_14345</name>
</gene>
<proteinExistence type="predicted"/>
<accession>A0ABX7TTC2</accession>
<feature type="chain" id="PRO_5046759205" description="Secreted protein" evidence="1">
    <location>
        <begin position="27"/>
        <end position="95"/>
    </location>
</feature>
<evidence type="ECO:0008006" key="4">
    <source>
        <dbReference type="Google" id="ProtNLM"/>
    </source>
</evidence>
<reference evidence="2 3" key="1">
    <citation type="submission" date="2021-03" db="EMBL/GenBank/DDBJ databases">
        <title>Complete genome sequence of Streptomyces cyanogenus S136, producer of anticancer angucycline landomycin A.</title>
        <authorList>
            <person name="Hrab P."/>
            <person name="Ruckert C."/>
            <person name="Busche T."/>
            <person name="Ostash I."/>
            <person name="Kalinowski J."/>
            <person name="Fedorenko V."/>
            <person name="Yushchuk O."/>
            <person name="Ostash B."/>
        </authorList>
    </citation>
    <scope>NUCLEOTIDE SEQUENCE [LARGE SCALE GENOMIC DNA]</scope>
    <source>
        <strain evidence="2 3">S136</strain>
    </source>
</reference>
<organism evidence="2 3">
    <name type="scientific">Streptomyces cyanogenus</name>
    <dbReference type="NCBI Taxonomy" id="80860"/>
    <lineage>
        <taxon>Bacteria</taxon>
        <taxon>Bacillati</taxon>
        <taxon>Actinomycetota</taxon>
        <taxon>Actinomycetes</taxon>
        <taxon>Kitasatosporales</taxon>
        <taxon>Streptomycetaceae</taxon>
        <taxon>Streptomyces</taxon>
    </lineage>
</organism>
<name>A0ABX7TTC2_STRCY</name>
<dbReference type="Proteomes" id="UP000663908">
    <property type="component" value="Chromosome"/>
</dbReference>
<evidence type="ECO:0000313" key="2">
    <source>
        <dbReference type="EMBL" id="QTD98535.1"/>
    </source>
</evidence>
<dbReference type="EMBL" id="CP071839">
    <property type="protein sequence ID" value="QTD98535.1"/>
    <property type="molecule type" value="Genomic_DNA"/>
</dbReference>
<feature type="signal peptide" evidence="1">
    <location>
        <begin position="1"/>
        <end position="26"/>
    </location>
</feature>
<evidence type="ECO:0000313" key="3">
    <source>
        <dbReference type="Proteomes" id="UP000663908"/>
    </source>
</evidence>
<keyword evidence="1" id="KW-0732">Signal</keyword>
<evidence type="ECO:0000256" key="1">
    <source>
        <dbReference type="SAM" id="SignalP"/>
    </source>
</evidence>
<keyword evidence="3" id="KW-1185">Reference proteome</keyword>
<dbReference type="RefSeq" id="WP_208032243.1">
    <property type="nucleotide sequence ID" value="NZ_CP071839.1"/>
</dbReference>